<accession>A0ACC2V9W6</accession>
<proteinExistence type="predicted"/>
<organism evidence="1 2">
    <name type="scientific">Naganishia cerealis</name>
    <dbReference type="NCBI Taxonomy" id="610337"/>
    <lineage>
        <taxon>Eukaryota</taxon>
        <taxon>Fungi</taxon>
        <taxon>Dikarya</taxon>
        <taxon>Basidiomycota</taxon>
        <taxon>Agaricomycotina</taxon>
        <taxon>Tremellomycetes</taxon>
        <taxon>Filobasidiales</taxon>
        <taxon>Filobasidiaceae</taxon>
        <taxon>Naganishia</taxon>
    </lineage>
</organism>
<sequence>MVAIQKALVPGLYLASNYRDVATPELAARDQYNIVKYLGGAGPYIQFEGFGIDTNVPEQCTVELVQLYMRHGERFPGLSAGQQQHALVKKLQNYNKTITGPLSFLNDYTYYVQNEENYELETTPWNTNSPYTGYDTAVKAGSAFRAKYNHLYNENKTLPVFAAASKRVYDTGNFFVQGFLGPDYLDESVDHVVLSEEDFLGINTLVPRWGCKAFNSSSNDELIAQFPSNYTQDIVKRLTDGNDGLNLTTKDVSNLFQLCAYELSATGYSPFCDIFTQDELVLHSYASDLQYYYTSGPGGNLTRTVGAIQLNASLALLKQTESDNKIWLSFTHDTDIEIFHAALGLFDPLEPLPVNETRFRDMYHHVNVVPMGSRTITEKLKCGDETYVRFIINDAVVPVPKCQDGPGFSCKLSDFENYVAERLSGIDIVKDCKVPDDVPQELTFYWDYQSGQYNATAERIVR</sequence>
<name>A0ACC2V9W6_9TREE</name>
<evidence type="ECO:0000313" key="1">
    <source>
        <dbReference type="EMBL" id="KAJ9095868.1"/>
    </source>
</evidence>
<keyword evidence="2" id="KW-1185">Reference proteome</keyword>
<comment type="caution">
    <text evidence="1">The sequence shown here is derived from an EMBL/GenBank/DDBJ whole genome shotgun (WGS) entry which is preliminary data.</text>
</comment>
<evidence type="ECO:0000313" key="2">
    <source>
        <dbReference type="Proteomes" id="UP001241377"/>
    </source>
</evidence>
<reference evidence="1" key="1">
    <citation type="submission" date="2023-04" db="EMBL/GenBank/DDBJ databases">
        <title>Draft Genome sequencing of Naganishia species isolated from polar environments using Oxford Nanopore Technology.</title>
        <authorList>
            <person name="Leo P."/>
            <person name="Venkateswaran K."/>
        </authorList>
    </citation>
    <scope>NUCLEOTIDE SEQUENCE</scope>
    <source>
        <strain evidence="1">MNA-CCFEE 5261</strain>
    </source>
</reference>
<protein>
    <submittedName>
        <fullName evidence="1">Uncharacterized protein</fullName>
    </submittedName>
</protein>
<dbReference type="EMBL" id="JASBWR010000097">
    <property type="protein sequence ID" value="KAJ9095868.1"/>
    <property type="molecule type" value="Genomic_DNA"/>
</dbReference>
<dbReference type="Proteomes" id="UP001241377">
    <property type="component" value="Unassembled WGS sequence"/>
</dbReference>
<gene>
    <name evidence="1" type="ORF">QFC19_007357</name>
</gene>